<evidence type="ECO:0000256" key="1">
    <source>
        <dbReference type="RuleBase" id="RU004508"/>
    </source>
</evidence>
<dbReference type="SUPFAM" id="SSF53383">
    <property type="entry name" value="PLP-dependent transferases"/>
    <property type="match status" value="1"/>
</dbReference>
<dbReference type="GO" id="GO:0030170">
    <property type="term" value="F:pyridoxal phosphate binding"/>
    <property type="evidence" value="ECO:0007669"/>
    <property type="project" value="TreeGrafter"/>
</dbReference>
<dbReference type="Gene3D" id="3.40.640.10">
    <property type="entry name" value="Type I PLP-dependent aspartate aminotransferase-like (Major domain)"/>
    <property type="match status" value="1"/>
</dbReference>
<sequence length="428" mass="48197">MGRKKDMVRTKVVPSNRWRFQGDELKYVKEVLDSGFGSSKYGNMNARLEKAFSERFGARYAVTTTSGTATLHQALVAFGVGPGDEVIVPALTVVMCGYAVLYTGAKPVFADVDPETFLMDPKDVERKITRRTKAIMPVHLYGQVCDMDAITRIARKRKLYVLEDCAQCYLGTDHRGRIGGTIGHVGSFSFENTKHVSTGDGGILITDDKTLAERMRKFGCMGFKTVKAEGGQAKGKVVKDNFQDPKWLRHDAFGFNFRMSEAAAAIGLAQIEKLDYLVKKRQQIAAKYLEAIQETGCGWLVPQRVPNGYVNSYYTFAARYEGEEELGVSWYDFRRKFIEFGGDGIYAAWALVYNEPVMRLISEEGRYFKDLKPQAPTLKGFLEGVRCLQAERLQPKLMQFTANQGIEADMDLQMNALKNTIYHFQRLT</sequence>
<comment type="similarity">
    <text evidence="1">Belongs to the DegT/DnrJ/EryC1 family.</text>
</comment>
<dbReference type="GO" id="GO:0000271">
    <property type="term" value="P:polysaccharide biosynthetic process"/>
    <property type="evidence" value="ECO:0007669"/>
    <property type="project" value="TreeGrafter"/>
</dbReference>
<dbReference type="Pfam" id="PF01041">
    <property type="entry name" value="DegT_DnrJ_EryC1"/>
    <property type="match status" value="1"/>
</dbReference>
<dbReference type="Gene3D" id="3.90.1150.10">
    <property type="entry name" value="Aspartate Aminotransferase, domain 1"/>
    <property type="match status" value="1"/>
</dbReference>
<protein>
    <submittedName>
        <fullName evidence="2">Uncharacterized protein</fullName>
    </submittedName>
</protein>
<proteinExistence type="inferred from homology"/>
<gene>
    <name evidence="2" type="ORF">A3J47_03380</name>
</gene>
<reference evidence="2 3" key="1">
    <citation type="journal article" date="2016" name="Nat. Commun.">
        <title>Thousands of microbial genomes shed light on interconnected biogeochemical processes in an aquifer system.</title>
        <authorList>
            <person name="Anantharaman K."/>
            <person name="Brown C.T."/>
            <person name="Hug L.A."/>
            <person name="Sharon I."/>
            <person name="Castelle C.J."/>
            <person name="Probst A.J."/>
            <person name="Thomas B.C."/>
            <person name="Singh A."/>
            <person name="Wilkins M.J."/>
            <person name="Karaoz U."/>
            <person name="Brodie E.L."/>
            <person name="Williams K.H."/>
            <person name="Hubbard S.S."/>
            <person name="Banfield J.F."/>
        </authorList>
    </citation>
    <scope>NUCLEOTIDE SEQUENCE [LARGE SCALE GENOMIC DNA]</scope>
</reference>
<accession>A0A1F8FPV4</accession>
<organism evidence="2 3">
    <name type="scientific">Candidatus Yanofskybacteria bacterium RIFCSPHIGHO2_02_FULL_43_22</name>
    <dbReference type="NCBI Taxonomy" id="1802681"/>
    <lineage>
        <taxon>Bacteria</taxon>
        <taxon>Candidatus Yanofskyibacteriota</taxon>
    </lineage>
</organism>
<dbReference type="EMBL" id="MGJV01000017">
    <property type="protein sequence ID" value="OGN15031.1"/>
    <property type="molecule type" value="Genomic_DNA"/>
</dbReference>
<dbReference type="Proteomes" id="UP000176581">
    <property type="component" value="Unassembled WGS sequence"/>
</dbReference>
<dbReference type="InterPro" id="IPR015421">
    <property type="entry name" value="PyrdxlP-dep_Trfase_major"/>
</dbReference>
<evidence type="ECO:0000313" key="2">
    <source>
        <dbReference type="EMBL" id="OGN15031.1"/>
    </source>
</evidence>
<dbReference type="PANTHER" id="PTHR30244:SF34">
    <property type="entry name" value="DTDP-4-AMINO-4,6-DIDEOXYGALACTOSE TRANSAMINASE"/>
    <property type="match status" value="1"/>
</dbReference>
<comment type="caution">
    <text evidence="2">The sequence shown here is derived from an EMBL/GenBank/DDBJ whole genome shotgun (WGS) entry which is preliminary data.</text>
</comment>
<dbReference type="GO" id="GO:0008483">
    <property type="term" value="F:transaminase activity"/>
    <property type="evidence" value="ECO:0007669"/>
    <property type="project" value="TreeGrafter"/>
</dbReference>
<keyword evidence="1" id="KW-0663">Pyridoxal phosphate</keyword>
<dbReference type="InterPro" id="IPR015422">
    <property type="entry name" value="PyrdxlP-dep_Trfase_small"/>
</dbReference>
<dbReference type="InterPro" id="IPR000653">
    <property type="entry name" value="DegT/StrS_aminotransferase"/>
</dbReference>
<dbReference type="AlphaFoldDB" id="A0A1F8FPV4"/>
<dbReference type="CDD" id="cd00616">
    <property type="entry name" value="AHBA_syn"/>
    <property type="match status" value="1"/>
</dbReference>
<dbReference type="InterPro" id="IPR015424">
    <property type="entry name" value="PyrdxlP-dep_Trfase"/>
</dbReference>
<evidence type="ECO:0000313" key="3">
    <source>
        <dbReference type="Proteomes" id="UP000176581"/>
    </source>
</evidence>
<dbReference type="PANTHER" id="PTHR30244">
    <property type="entry name" value="TRANSAMINASE"/>
    <property type="match status" value="1"/>
</dbReference>
<name>A0A1F8FPV4_9BACT</name>